<name>A0A448YI02_BRENA</name>
<dbReference type="STRING" id="13370.A0A448YI02"/>
<dbReference type="GO" id="GO:0005789">
    <property type="term" value="C:endoplasmic reticulum membrane"/>
    <property type="evidence" value="ECO:0007669"/>
    <property type="project" value="TreeGrafter"/>
</dbReference>
<gene>
    <name evidence="3" type="ORF">BRENAR_LOCUS1233</name>
</gene>
<dbReference type="InterPro" id="IPR037997">
    <property type="entry name" value="Dgk1-like"/>
</dbReference>
<dbReference type="Proteomes" id="UP000290900">
    <property type="component" value="Unassembled WGS sequence"/>
</dbReference>
<dbReference type="FunCoup" id="A0A448YI02">
    <property type="interactions" value="49"/>
</dbReference>
<feature type="compositionally biased region" description="Acidic residues" evidence="1">
    <location>
        <begin position="35"/>
        <end position="48"/>
    </location>
</feature>
<feature type="compositionally biased region" description="Acidic residues" evidence="1">
    <location>
        <begin position="60"/>
        <end position="87"/>
    </location>
</feature>
<dbReference type="PANTHER" id="PTHR31303:SF1">
    <property type="entry name" value="CTP-DEPENDENT DIACYLGLYCEROL KINASE 1"/>
    <property type="match status" value="1"/>
</dbReference>
<keyword evidence="2" id="KW-1133">Transmembrane helix</keyword>
<evidence type="ECO:0000256" key="2">
    <source>
        <dbReference type="SAM" id="Phobius"/>
    </source>
</evidence>
<sequence length="367" mass="40079">MPSNDIEGKTSGQETHEESADLAAKAVKISISQIVDDEDEYNEEEDPDFTLGQDHVVNNNDDDETSSDLSESELTDDDTSMYSEEESGLAGKLQVPTGKRSASQNSLDAIVRTHDRFKTFIHEQEVPRKLLHVSIGFVTLYLYTEGHETSDIVKPLAIAGLIIYGIDLLRFNSKRFNRAYCAVVGFMMREGEVKSVNGVIWYILGCLITLAYAAKDVSVMSILLLSWCDTAASTVGRQFGYLTPKIARGKSLAGSFGAFVMGMVACYFFYGYLAPQYPQLNSEFLWNAQTSYLSLNALAVLSGFIAALSEGIDIYELDDNLTIPALSGIFLDVAIKLAKKPLEEAVVKTVTSAVAETVMATASATSL</sequence>
<dbReference type="OrthoDB" id="5673at2759"/>
<keyword evidence="2" id="KW-0812">Transmembrane</keyword>
<keyword evidence="4" id="KW-1185">Reference proteome</keyword>
<feature type="transmembrane region" description="Helical" evidence="2">
    <location>
        <begin position="196"/>
        <end position="214"/>
    </location>
</feature>
<dbReference type="PANTHER" id="PTHR31303">
    <property type="entry name" value="CTP-DEPENDENT DIACYLGLYCEROL KINASE 1"/>
    <property type="match status" value="1"/>
</dbReference>
<dbReference type="InParanoid" id="A0A448YI02"/>
<feature type="region of interest" description="Disordered" evidence="1">
    <location>
        <begin position="1"/>
        <end position="105"/>
    </location>
</feature>
<evidence type="ECO:0000313" key="3">
    <source>
        <dbReference type="EMBL" id="VEU20498.1"/>
    </source>
</evidence>
<dbReference type="EMBL" id="CAACVR010000004">
    <property type="protein sequence ID" value="VEU20498.1"/>
    <property type="molecule type" value="Genomic_DNA"/>
</dbReference>
<protein>
    <submittedName>
        <fullName evidence="3">DEKNAAC101301</fullName>
    </submittedName>
</protein>
<dbReference type="GO" id="GO:0004143">
    <property type="term" value="F:ATP-dependent diacylglycerol kinase activity"/>
    <property type="evidence" value="ECO:0007669"/>
    <property type="project" value="InterPro"/>
</dbReference>
<proteinExistence type="predicted"/>
<keyword evidence="2" id="KW-0472">Membrane</keyword>
<dbReference type="AlphaFoldDB" id="A0A448YI02"/>
<evidence type="ECO:0000313" key="4">
    <source>
        <dbReference type="Proteomes" id="UP000290900"/>
    </source>
</evidence>
<evidence type="ECO:0000256" key="1">
    <source>
        <dbReference type="SAM" id="MobiDB-lite"/>
    </source>
</evidence>
<feature type="transmembrane region" description="Helical" evidence="2">
    <location>
        <begin position="252"/>
        <end position="270"/>
    </location>
</feature>
<dbReference type="GO" id="GO:0006654">
    <property type="term" value="P:phosphatidic acid biosynthetic process"/>
    <property type="evidence" value="ECO:0007669"/>
    <property type="project" value="TreeGrafter"/>
</dbReference>
<accession>A0A448YI02</accession>
<reference evidence="3 4" key="1">
    <citation type="submission" date="2018-12" db="EMBL/GenBank/DDBJ databases">
        <authorList>
            <person name="Tiukova I."/>
            <person name="Dainat J."/>
        </authorList>
    </citation>
    <scope>NUCLEOTIDE SEQUENCE [LARGE SCALE GENOMIC DNA]</scope>
</reference>
<organism evidence="3 4">
    <name type="scientific">Brettanomyces naardenensis</name>
    <name type="common">Yeast</name>
    <dbReference type="NCBI Taxonomy" id="13370"/>
    <lineage>
        <taxon>Eukaryota</taxon>
        <taxon>Fungi</taxon>
        <taxon>Dikarya</taxon>
        <taxon>Ascomycota</taxon>
        <taxon>Saccharomycotina</taxon>
        <taxon>Pichiomycetes</taxon>
        <taxon>Pichiales</taxon>
        <taxon>Pichiaceae</taxon>
        <taxon>Brettanomyces</taxon>
    </lineage>
</organism>